<dbReference type="Proteomes" id="UP000682308">
    <property type="component" value="Unassembled WGS sequence"/>
</dbReference>
<evidence type="ECO:0000256" key="1">
    <source>
        <dbReference type="SAM" id="MobiDB-lite"/>
    </source>
</evidence>
<accession>A0A941FFP7</accession>
<evidence type="ECO:0000313" key="3">
    <source>
        <dbReference type="Proteomes" id="UP000682308"/>
    </source>
</evidence>
<name>A0A941FFP7_9ACTN</name>
<keyword evidence="3" id="KW-1185">Reference proteome</keyword>
<sequence>MLLRELILDQLPVRLPTEHHAHWLDLLTHLSVAHDTECADVLLRHHQSGHVHHLTAHHVSQLLTDTGWPTCERHFIGDFGIRQLLVHRLYGLRPGGAAWYADHHLLRDHYARRAAGRRGYGATGPPVRRHRATGLRRAEPPYVTGPHVKGPRATGHRSMARPSAPSPPTG</sequence>
<proteinExistence type="predicted"/>
<dbReference type="EMBL" id="JAGTPG010000002">
    <property type="protein sequence ID" value="MBR8642476.1"/>
    <property type="molecule type" value="Genomic_DNA"/>
</dbReference>
<feature type="region of interest" description="Disordered" evidence="1">
    <location>
        <begin position="117"/>
        <end position="170"/>
    </location>
</feature>
<dbReference type="AlphaFoldDB" id="A0A941FFP7"/>
<protein>
    <submittedName>
        <fullName evidence="2">Uncharacterized protein</fullName>
    </submittedName>
</protein>
<reference evidence="2 3" key="1">
    <citation type="submission" date="2021-04" db="EMBL/GenBank/DDBJ databases">
        <title>Characterization of the biosynthetic gene cluster of new lipopeptides with antitumor activity in the genome of the marine Streptomyces PHM034.</title>
        <authorList>
            <person name="Ceniceros A."/>
            <person name="Canedo L."/>
            <person name="Mendez C."/>
            <person name="Olano C."/>
            <person name="Schleissner C."/>
            <person name="Cuevas C."/>
            <person name="De La Calle F."/>
            <person name="Salas J.A."/>
        </authorList>
    </citation>
    <scope>NUCLEOTIDE SEQUENCE [LARGE SCALE GENOMIC DNA]</scope>
    <source>
        <strain evidence="2 3">PHM034</strain>
    </source>
</reference>
<gene>
    <name evidence="2" type="ORF">KEF29_32135</name>
</gene>
<organism evidence="2 3">
    <name type="scientific">Streptomyces tuirus</name>
    <dbReference type="NCBI Taxonomy" id="68278"/>
    <lineage>
        <taxon>Bacteria</taxon>
        <taxon>Bacillati</taxon>
        <taxon>Actinomycetota</taxon>
        <taxon>Actinomycetes</taxon>
        <taxon>Kitasatosporales</taxon>
        <taxon>Streptomycetaceae</taxon>
        <taxon>Streptomyces</taxon>
    </lineage>
</organism>
<comment type="caution">
    <text evidence="2">The sequence shown here is derived from an EMBL/GenBank/DDBJ whole genome shotgun (WGS) entry which is preliminary data.</text>
</comment>
<evidence type="ECO:0000313" key="2">
    <source>
        <dbReference type="EMBL" id="MBR8642476.1"/>
    </source>
</evidence>